<proteinExistence type="predicted"/>
<protein>
    <submittedName>
        <fullName evidence="5">Uncharacterized protein</fullName>
    </submittedName>
</protein>
<feature type="repeat" description="ANK" evidence="3">
    <location>
        <begin position="415"/>
        <end position="448"/>
    </location>
</feature>
<dbReference type="Pfam" id="PF00023">
    <property type="entry name" value="Ank"/>
    <property type="match status" value="1"/>
</dbReference>
<dbReference type="PANTHER" id="PTHR24134">
    <property type="entry name" value="ANKYRIN REPEAT-CONTAINING PROTEIN DDB_G0279043"/>
    <property type="match status" value="1"/>
</dbReference>
<sequence length="481" mass="54736">MNDKDMIICFLCDVKMHNSCAIKRNCAESKNFKFICDLCLTEFPVKKLSYKDINSEENASNDGQYAKGNSTDKKLDELIAIIKTLQSEVNNLKCTNKNHCKNVAPFDKGTSVNKNPQMELRVLNDCNNSKQTYLNSLKINDNDNVKVQRSMTAAFVNKNENDGFTVVTKKRNKKKMNTIKSEVDNSTTLQGVAKMGELHVYRLRPDTTAEQLKNYLIERGSQNVYCDSLTSKYPKEYASFSGSKTECLVENLKPCSCYNFRIQCLGSDWLYFKSSTAIIPYFVMHMTRAVKFGDTSIIRKIISVRPALLETANKESKTPLIQSIENQNYQMVSFLVNIGANVNNSSLITQRTPLMVALYYSNLQITKFLIDKGADLKAVDCNQLTALHHAVDSNIFENVKFCLDYDFYVNAVDNKGWTPLLRSVILECDDDVIKLLLQNGTDLSIKDKRGLDFYKHLELNNKTVDSFIKNEPKTKVEDFNN</sequence>
<feature type="repeat" description="ANK" evidence="3">
    <location>
        <begin position="315"/>
        <end position="347"/>
    </location>
</feature>
<dbReference type="PANTHER" id="PTHR24134:SF9">
    <property type="entry name" value="ANKYRIN REPEAT AND SOCS BOX PROTEIN 8"/>
    <property type="match status" value="1"/>
</dbReference>
<keyword evidence="4" id="KW-0175">Coiled coil</keyword>
<organism evidence="5 6">
    <name type="scientific">Aquatica leii</name>
    <dbReference type="NCBI Taxonomy" id="1421715"/>
    <lineage>
        <taxon>Eukaryota</taxon>
        <taxon>Metazoa</taxon>
        <taxon>Ecdysozoa</taxon>
        <taxon>Arthropoda</taxon>
        <taxon>Hexapoda</taxon>
        <taxon>Insecta</taxon>
        <taxon>Pterygota</taxon>
        <taxon>Neoptera</taxon>
        <taxon>Endopterygota</taxon>
        <taxon>Coleoptera</taxon>
        <taxon>Polyphaga</taxon>
        <taxon>Elateriformia</taxon>
        <taxon>Elateroidea</taxon>
        <taxon>Lampyridae</taxon>
        <taxon>Luciolinae</taxon>
        <taxon>Aquatica</taxon>
    </lineage>
</organism>
<dbReference type="EMBL" id="JARPUR010000005">
    <property type="protein sequence ID" value="KAK4875081.1"/>
    <property type="molecule type" value="Genomic_DNA"/>
</dbReference>
<gene>
    <name evidence="5" type="ORF">RN001_011503</name>
</gene>
<reference evidence="6" key="1">
    <citation type="submission" date="2023-01" db="EMBL/GenBank/DDBJ databases">
        <title>Key to firefly adult light organ development and bioluminescence: homeobox transcription factors regulate luciferase expression and transportation to peroxisome.</title>
        <authorList>
            <person name="Fu X."/>
        </authorList>
    </citation>
    <scope>NUCLEOTIDE SEQUENCE [LARGE SCALE GENOMIC DNA]</scope>
</reference>
<keyword evidence="2 3" id="KW-0040">ANK repeat</keyword>
<evidence type="ECO:0000313" key="5">
    <source>
        <dbReference type="EMBL" id="KAK4875081.1"/>
    </source>
</evidence>
<feature type="repeat" description="ANK" evidence="3">
    <location>
        <begin position="349"/>
        <end position="381"/>
    </location>
</feature>
<dbReference type="Pfam" id="PF12796">
    <property type="entry name" value="Ank_2"/>
    <property type="match status" value="1"/>
</dbReference>
<evidence type="ECO:0000256" key="1">
    <source>
        <dbReference type="ARBA" id="ARBA00022737"/>
    </source>
</evidence>
<dbReference type="Gene3D" id="1.25.40.20">
    <property type="entry name" value="Ankyrin repeat-containing domain"/>
    <property type="match status" value="1"/>
</dbReference>
<dbReference type="AlphaFoldDB" id="A0AAN7P4C2"/>
<dbReference type="InterPro" id="IPR036770">
    <property type="entry name" value="Ankyrin_rpt-contain_sf"/>
</dbReference>
<keyword evidence="6" id="KW-1185">Reference proteome</keyword>
<evidence type="ECO:0000313" key="6">
    <source>
        <dbReference type="Proteomes" id="UP001353858"/>
    </source>
</evidence>
<evidence type="ECO:0000256" key="2">
    <source>
        <dbReference type="ARBA" id="ARBA00023043"/>
    </source>
</evidence>
<evidence type="ECO:0000256" key="3">
    <source>
        <dbReference type="PROSITE-ProRule" id="PRU00023"/>
    </source>
</evidence>
<dbReference type="SUPFAM" id="SSF48403">
    <property type="entry name" value="Ankyrin repeat"/>
    <property type="match status" value="1"/>
</dbReference>
<evidence type="ECO:0000256" key="4">
    <source>
        <dbReference type="SAM" id="Coils"/>
    </source>
</evidence>
<dbReference type="InterPro" id="IPR002110">
    <property type="entry name" value="Ankyrin_rpt"/>
</dbReference>
<name>A0AAN7P4C2_9COLE</name>
<keyword evidence="1" id="KW-0677">Repeat</keyword>
<accession>A0AAN7P4C2</accession>
<comment type="caution">
    <text evidence="5">The sequence shown here is derived from an EMBL/GenBank/DDBJ whole genome shotgun (WGS) entry which is preliminary data.</text>
</comment>
<dbReference type="SMART" id="SM00248">
    <property type="entry name" value="ANK"/>
    <property type="match status" value="4"/>
</dbReference>
<dbReference type="Proteomes" id="UP001353858">
    <property type="component" value="Unassembled WGS sequence"/>
</dbReference>
<dbReference type="PROSITE" id="PS50088">
    <property type="entry name" value="ANK_REPEAT"/>
    <property type="match status" value="3"/>
</dbReference>
<dbReference type="PROSITE" id="PS50297">
    <property type="entry name" value="ANK_REP_REGION"/>
    <property type="match status" value="2"/>
</dbReference>
<feature type="coiled-coil region" evidence="4">
    <location>
        <begin position="75"/>
        <end position="102"/>
    </location>
</feature>